<dbReference type="PROSITE" id="PS50928">
    <property type="entry name" value="ABC_TM1"/>
    <property type="match status" value="1"/>
</dbReference>
<evidence type="ECO:0000313" key="9">
    <source>
        <dbReference type="EMBL" id="HHM96926.1"/>
    </source>
</evidence>
<feature type="transmembrane region" description="Helical" evidence="7">
    <location>
        <begin position="123"/>
        <end position="146"/>
    </location>
</feature>
<evidence type="ECO:0000256" key="3">
    <source>
        <dbReference type="ARBA" id="ARBA00022475"/>
    </source>
</evidence>
<feature type="transmembrane region" description="Helical" evidence="7">
    <location>
        <begin position="259"/>
        <end position="280"/>
    </location>
</feature>
<dbReference type="GO" id="GO:0005886">
    <property type="term" value="C:plasma membrane"/>
    <property type="evidence" value="ECO:0007669"/>
    <property type="project" value="UniProtKB-SubCell"/>
</dbReference>
<keyword evidence="5 7" id="KW-1133">Transmembrane helix</keyword>
<feature type="transmembrane region" description="Helical" evidence="7">
    <location>
        <begin position="21"/>
        <end position="48"/>
    </location>
</feature>
<proteinExistence type="inferred from homology"/>
<organism evidence="9">
    <name type="scientific">Thermomicrobium roseum</name>
    <dbReference type="NCBI Taxonomy" id="500"/>
    <lineage>
        <taxon>Bacteria</taxon>
        <taxon>Pseudomonadati</taxon>
        <taxon>Thermomicrobiota</taxon>
        <taxon>Thermomicrobia</taxon>
        <taxon>Thermomicrobiales</taxon>
        <taxon>Thermomicrobiaceae</taxon>
        <taxon>Thermomicrobium</taxon>
    </lineage>
</organism>
<comment type="similarity">
    <text evidence="7">Belongs to the binding-protein-dependent transport system permease family.</text>
</comment>
<reference evidence="9" key="1">
    <citation type="journal article" date="2020" name="mSystems">
        <title>Genome- and Community-Level Interaction Insights into Carbon Utilization and Element Cycling Functions of Hydrothermarchaeota in Hydrothermal Sediment.</title>
        <authorList>
            <person name="Zhou Z."/>
            <person name="Liu Y."/>
            <person name="Xu W."/>
            <person name="Pan J."/>
            <person name="Luo Z.H."/>
            <person name="Li M."/>
        </authorList>
    </citation>
    <scope>NUCLEOTIDE SEQUENCE [LARGE SCALE GENOMIC DNA]</scope>
    <source>
        <strain evidence="9">SpSt-1065</strain>
    </source>
</reference>
<accession>A0A7C5RTL2</accession>
<evidence type="ECO:0000256" key="6">
    <source>
        <dbReference type="ARBA" id="ARBA00023136"/>
    </source>
</evidence>
<dbReference type="EMBL" id="DRWX01000320">
    <property type="protein sequence ID" value="HHM96926.1"/>
    <property type="molecule type" value="Genomic_DNA"/>
</dbReference>
<comment type="caution">
    <text evidence="9">The sequence shown here is derived from an EMBL/GenBank/DDBJ whole genome shotgun (WGS) entry which is preliminary data.</text>
</comment>
<dbReference type="Gene3D" id="1.10.3720.10">
    <property type="entry name" value="MetI-like"/>
    <property type="match status" value="1"/>
</dbReference>
<evidence type="ECO:0000256" key="1">
    <source>
        <dbReference type="ARBA" id="ARBA00004651"/>
    </source>
</evidence>
<dbReference type="InterPro" id="IPR035906">
    <property type="entry name" value="MetI-like_sf"/>
</dbReference>
<dbReference type="Pfam" id="PF00528">
    <property type="entry name" value="BPD_transp_1"/>
    <property type="match status" value="1"/>
</dbReference>
<evidence type="ECO:0000256" key="7">
    <source>
        <dbReference type="RuleBase" id="RU363032"/>
    </source>
</evidence>
<dbReference type="PANTHER" id="PTHR43744:SF12">
    <property type="entry name" value="ABC TRANSPORTER PERMEASE PROTEIN MG189-RELATED"/>
    <property type="match status" value="1"/>
</dbReference>
<keyword evidence="3" id="KW-1003">Cell membrane</keyword>
<feature type="domain" description="ABC transmembrane type-1" evidence="8">
    <location>
        <begin position="88"/>
        <end position="280"/>
    </location>
</feature>
<sequence>MVMKARAHSRSEPTYRRRLWRWVLLLVGITTALPFALPYYVVLILSFMPRSAIMQPTLHLWPDPWIWDNYLRLFRGEWVLQVSIFRSIANSFLLATGQTIPMLLLCSFLAFLFAKWDFPGRTLLFGLSLATMFIPYQATLVAFYLLITRLGWLNTFFPLWVPWWVPGFAIFFLRQYIRAAVPDELLDAGLIDGADLFRQYRSIVLPLILPGLVVVGVLNFVNAWNDYIYSNLVFTNMHLYPSTLYLYSFQGSRIAVPEYGMMTAASILSGLPIIVLFLIFQRQIISGLTRGALR</sequence>
<keyword evidence="6 7" id="KW-0472">Membrane</keyword>
<evidence type="ECO:0000259" key="8">
    <source>
        <dbReference type="PROSITE" id="PS50928"/>
    </source>
</evidence>
<feature type="transmembrane region" description="Helical" evidence="7">
    <location>
        <begin position="203"/>
        <end position="221"/>
    </location>
</feature>
<evidence type="ECO:0000256" key="2">
    <source>
        <dbReference type="ARBA" id="ARBA00022448"/>
    </source>
</evidence>
<name>A0A7C5RTL2_THERO</name>
<dbReference type="SUPFAM" id="SSF161098">
    <property type="entry name" value="MetI-like"/>
    <property type="match status" value="1"/>
</dbReference>
<dbReference type="PANTHER" id="PTHR43744">
    <property type="entry name" value="ABC TRANSPORTER PERMEASE PROTEIN MG189-RELATED-RELATED"/>
    <property type="match status" value="1"/>
</dbReference>
<evidence type="ECO:0000256" key="5">
    <source>
        <dbReference type="ARBA" id="ARBA00022989"/>
    </source>
</evidence>
<protein>
    <submittedName>
        <fullName evidence="9">Carbohydrate ABC transporter permease</fullName>
    </submittedName>
</protein>
<keyword evidence="4 7" id="KW-0812">Transmembrane</keyword>
<evidence type="ECO:0000256" key="4">
    <source>
        <dbReference type="ARBA" id="ARBA00022692"/>
    </source>
</evidence>
<dbReference type="CDD" id="cd06261">
    <property type="entry name" value="TM_PBP2"/>
    <property type="match status" value="1"/>
</dbReference>
<feature type="transmembrane region" description="Helical" evidence="7">
    <location>
        <begin position="92"/>
        <end position="114"/>
    </location>
</feature>
<gene>
    <name evidence="9" type="ORF">ENM21_06925</name>
</gene>
<dbReference type="GO" id="GO:0055085">
    <property type="term" value="P:transmembrane transport"/>
    <property type="evidence" value="ECO:0007669"/>
    <property type="project" value="InterPro"/>
</dbReference>
<keyword evidence="2 7" id="KW-0813">Transport</keyword>
<dbReference type="AlphaFoldDB" id="A0A7C5RTL2"/>
<feature type="transmembrane region" description="Helical" evidence="7">
    <location>
        <begin position="152"/>
        <end position="173"/>
    </location>
</feature>
<dbReference type="InterPro" id="IPR000515">
    <property type="entry name" value="MetI-like"/>
</dbReference>
<comment type="subcellular location">
    <subcellularLocation>
        <location evidence="1 7">Cell membrane</location>
        <topology evidence="1 7">Multi-pass membrane protein</topology>
    </subcellularLocation>
</comment>